<comment type="function">
    <text evidence="9">Involved in the cellular defense against the biological effects of O6-methylguanine (O6-MeG) and O4-methylthymine (O4-MeT) in DNA. Repairs the methylated nucleobase in DNA by stoichiometrically transferring the methyl group to a cysteine residue in the enzyme. This is a suicide reaction: the enzyme is irreversibly inactivated.</text>
</comment>
<keyword evidence="4 9" id="KW-0489">Methyltransferase</keyword>
<evidence type="ECO:0000256" key="8">
    <source>
        <dbReference type="ARBA" id="ARBA00049348"/>
    </source>
</evidence>
<dbReference type="PANTHER" id="PTHR10815:SF13">
    <property type="entry name" value="METHYLATED-DNA--PROTEIN-CYSTEINE METHYLTRANSFERASE"/>
    <property type="match status" value="1"/>
</dbReference>
<dbReference type="InterPro" id="IPR023546">
    <property type="entry name" value="MGMT"/>
</dbReference>
<evidence type="ECO:0000256" key="3">
    <source>
        <dbReference type="ARBA" id="ARBA00022490"/>
    </source>
</evidence>
<feature type="active site" description="Nucleophile; methyl group acceptor" evidence="9">
    <location>
        <position position="118"/>
    </location>
</feature>
<feature type="domain" description="Methylated-DNA-[protein]-cysteine S-methyltransferase DNA binding" evidence="10">
    <location>
        <begin position="67"/>
        <end position="146"/>
    </location>
</feature>
<comment type="catalytic activity">
    <reaction evidence="1 9">
        <text>a 4-O-methyl-thymidine in DNA + L-cysteinyl-[protein] = a thymidine in DNA + S-methyl-L-cysteinyl-[protein]</text>
        <dbReference type="Rhea" id="RHEA:53428"/>
        <dbReference type="Rhea" id="RHEA-COMP:10131"/>
        <dbReference type="Rhea" id="RHEA-COMP:10132"/>
        <dbReference type="Rhea" id="RHEA-COMP:13555"/>
        <dbReference type="Rhea" id="RHEA-COMP:13556"/>
        <dbReference type="ChEBI" id="CHEBI:29950"/>
        <dbReference type="ChEBI" id="CHEBI:82612"/>
        <dbReference type="ChEBI" id="CHEBI:137386"/>
        <dbReference type="ChEBI" id="CHEBI:137387"/>
        <dbReference type="EC" id="2.1.1.63"/>
    </reaction>
</comment>
<dbReference type="GO" id="GO:0005737">
    <property type="term" value="C:cytoplasm"/>
    <property type="evidence" value="ECO:0007669"/>
    <property type="project" value="UniProtKB-SubCell"/>
</dbReference>
<evidence type="ECO:0000313" key="13">
    <source>
        <dbReference type="Proteomes" id="UP000467132"/>
    </source>
</evidence>
<dbReference type="EMBL" id="QXXA01000004">
    <property type="protein sequence ID" value="NBI05693.1"/>
    <property type="molecule type" value="Genomic_DNA"/>
</dbReference>
<dbReference type="CDD" id="cd06445">
    <property type="entry name" value="ATase"/>
    <property type="match status" value="1"/>
</dbReference>
<comment type="miscellaneous">
    <text evidence="9">This enzyme catalyzes only one turnover and therefore is not strictly catalytic. According to one definition, an enzyme is a biocatalyst that acts repeatedly and over many reaction cycles.</text>
</comment>
<evidence type="ECO:0000259" key="10">
    <source>
        <dbReference type="Pfam" id="PF01035"/>
    </source>
</evidence>
<dbReference type="InterPro" id="IPR036217">
    <property type="entry name" value="MethylDNA_cys_MeTrfase_DNAb"/>
</dbReference>
<evidence type="ECO:0000256" key="5">
    <source>
        <dbReference type="ARBA" id="ARBA00022679"/>
    </source>
</evidence>
<evidence type="ECO:0000313" key="12">
    <source>
        <dbReference type="EMBL" id="NBI05693.1"/>
    </source>
</evidence>
<dbReference type="FunFam" id="1.10.10.10:FF:000214">
    <property type="entry name" value="Methylated-DNA--protein-cysteine methyltransferase"/>
    <property type="match status" value="1"/>
</dbReference>
<keyword evidence="5 9" id="KW-0808">Transferase</keyword>
<dbReference type="GO" id="GO:0006307">
    <property type="term" value="P:DNA alkylation repair"/>
    <property type="evidence" value="ECO:0007669"/>
    <property type="project" value="UniProtKB-UniRule"/>
</dbReference>
<comment type="subcellular location">
    <subcellularLocation>
        <location evidence="9">Cytoplasm</location>
    </subcellularLocation>
</comment>
<dbReference type="Proteomes" id="UP000467132">
    <property type="component" value="Unassembled WGS sequence"/>
</dbReference>
<dbReference type="Gene3D" id="1.10.10.10">
    <property type="entry name" value="Winged helix-like DNA-binding domain superfamily/Winged helix DNA-binding domain"/>
    <property type="match status" value="1"/>
</dbReference>
<evidence type="ECO:0000256" key="1">
    <source>
        <dbReference type="ARBA" id="ARBA00001286"/>
    </source>
</evidence>
<keyword evidence="7 9" id="KW-0234">DNA repair</keyword>
<dbReference type="PROSITE" id="PS00374">
    <property type="entry name" value="MGMT"/>
    <property type="match status" value="1"/>
</dbReference>
<name>A0A845QZ94_9CLOT</name>
<dbReference type="GO" id="GO:0032259">
    <property type="term" value="P:methylation"/>
    <property type="evidence" value="ECO:0007669"/>
    <property type="project" value="UniProtKB-KW"/>
</dbReference>
<dbReference type="AlphaFoldDB" id="A0A845QZ94"/>
<evidence type="ECO:0000256" key="7">
    <source>
        <dbReference type="ARBA" id="ARBA00023204"/>
    </source>
</evidence>
<protein>
    <recommendedName>
        <fullName evidence="9">Methylated-DNA--protein-cysteine methyltransferase</fullName>
        <ecNumber evidence="9">2.1.1.63</ecNumber>
    </recommendedName>
    <alternativeName>
        <fullName evidence="9">6-O-methylguanine-DNA methyltransferase</fullName>
        <shortName evidence="9">MGMT</shortName>
    </alternativeName>
    <alternativeName>
        <fullName evidence="9">O-6-methylguanine-DNA-alkyltransferase</fullName>
    </alternativeName>
</protein>
<comment type="caution">
    <text evidence="12">The sequence shown here is derived from an EMBL/GenBank/DDBJ whole genome shotgun (WGS) entry which is preliminary data.</text>
</comment>
<dbReference type="SUPFAM" id="SSF53155">
    <property type="entry name" value="Methylated DNA-protein cysteine methyltransferase domain"/>
    <property type="match status" value="1"/>
</dbReference>
<evidence type="ECO:0000256" key="4">
    <source>
        <dbReference type="ARBA" id="ARBA00022603"/>
    </source>
</evidence>
<dbReference type="PANTHER" id="PTHR10815">
    <property type="entry name" value="METHYLATED-DNA--PROTEIN-CYSTEINE METHYLTRANSFERASE"/>
    <property type="match status" value="1"/>
</dbReference>
<dbReference type="Pfam" id="PF02870">
    <property type="entry name" value="Methyltransf_1N"/>
    <property type="match status" value="1"/>
</dbReference>
<dbReference type="InterPro" id="IPR036388">
    <property type="entry name" value="WH-like_DNA-bd_sf"/>
</dbReference>
<comment type="catalytic activity">
    <reaction evidence="8 9">
        <text>a 6-O-methyl-2'-deoxyguanosine in DNA + L-cysteinyl-[protein] = S-methyl-L-cysteinyl-[protein] + a 2'-deoxyguanosine in DNA</text>
        <dbReference type="Rhea" id="RHEA:24000"/>
        <dbReference type="Rhea" id="RHEA-COMP:10131"/>
        <dbReference type="Rhea" id="RHEA-COMP:10132"/>
        <dbReference type="Rhea" id="RHEA-COMP:11367"/>
        <dbReference type="Rhea" id="RHEA-COMP:11368"/>
        <dbReference type="ChEBI" id="CHEBI:29950"/>
        <dbReference type="ChEBI" id="CHEBI:82612"/>
        <dbReference type="ChEBI" id="CHEBI:85445"/>
        <dbReference type="ChEBI" id="CHEBI:85448"/>
        <dbReference type="EC" id="2.1.1.63"/>
    </reaction>
</comment>
<feature type="domain" description="Methylguanine DNA methyltransferase ribonuclease-like" evidence="11">
    <location>
        <begin position="3"/>
        <end position="62"/>
    </location>
</feature>
<dbReference type="EC" id="2.1.1.63" evidence="9"/>
<evidence type="ECO:0000256" key="9">
    <source>
        <dbReference type="HAMAP-Rule" id="MF_00772"/>
    </source>
</evidence>
<dbReference type="HAMAP" id="MF_00772">
    <property type="entry name" value="OGT"/>
    <property type="match status" value="1"/>
</dbReference>
<comment type="similarity">
    <text evidence="2 9">Belongs to the MGMT family.</text>
</comment>
<evidence type="ECO:0000259" key="11">
    <source>
        <dbReference type="Pfam" id="PF02870"/>
    </source>
</evidence>
<sequence>MLYLDSPIGIIEIEADNKYILSVNFVKQIRFKEKHNELNLKCKRQLEEYFDGNRKEFFIPIKTQGTKFQEKVWNALRTINYGEVCSYGDIAKEINNKKAYRAVGNANNKNNISIIIPCHRVIGSNGKLVGYGSGLWRKQWLIDHERKNKDE</sequence>
<dbReference type="InterPro" id="IPR008332">
    <property type="entry name" value="MethylG_MeTrfase_N"/>
</dbReference>
<keyword evidence="13" id="KW-1185">Reference proteome</keyword>
<keyword evidence="3 9" id="KW-0963">Cytoplasm</keyword>
<accession>A0A845QZ94</accession>
<reference evidence="12 13" key="1">
    <citation type="submission" date="2018-08" db="EMBL/GenBank/DDBJ databases">
        <title>Murine metabolic-syndrome-specific gut microbial biobank.</title>
        <authorList>
            <person name="Liu C."/>
        </authorList>
    </citation>
    <scope>NUCLEOTIDE SEQUENCE [LARGE SCALE GENOMIC DNA]</scope>
    <source>
        <strain evidence="12 13">583</strain>
    </source>
</reference>
<dbReference type="Pfam" id="PF01035">
    <property type="entry name" value="DNA_binding_1"/>
    <property type="match status" value="1"/>
</dbReference>
<dbReference type="NCBIfam" id="TIGR00589">
    <property type="entry name" value="ogt"/>
    <property type="match status" value="1"/>
</dbReference>
<dbReference type="InterPro" id="IPR036631">
    <property type="entry name" value="MGMT_N_sf"/>
</dbReference>
<dbReference type="InterPro" id="IPR014048">
    <property type="entry name" value="MethylDNA_cys_MeTrfase_DNA-bd"/>
</dbReference>
<evidence type="ECO:0000256" key="2">
    <source>
        <dbReference type="ARBA" id="ARBA00008711"/>
    </source>
</evidence>
<dbReference type="SUPFAM" id="SSF46767">
    <property type="entry name" value="Methylated DNA-protein cysteine methyltransferase, C-terminal domain"/>
    <property type="match status" value="1"/>
</dbReference>
<dbReference type="GO" id="GO:0003908">
    <property type="term" value="F:methylated-DNA-[protein]-cysteine S-methyltransferase activity"/>
    <property type="evidence" value="ECO:0007669"/>
    <property type="project" value="UniProtKB-UniRule"/>
</dbReference>
<proteinExistence type="inferred from homology"/>
<evidence type="ECO:0000256" key="6">
    <source>
        <dbReference type="ARBA" id="ARBA00022763"/>
    </source>
</evidence>
<organism evidence="12 13">
    <name type="scientific">Senegalia massiliensis</name>
    <dbReference type="NCBI Taxonomy" id="1720316"/>
    <lineage>
        <taxon>Bacteria</taxon>
        <taxon>Bacillati</taxon>
        <taxon>Bacillota</taxon>
        <taxon>Clostridia</taxon>
        <taxon>Eubacteriales</taxon>
        <taxon>Clostridiaceae</taxon>
        <taxon>Senegalia</taxon>
    </lineage>
</organism>
<dbReference type="Gene3D" id="3.30.160.70">
    <property type="entry name" value="Methylated DNA-protein cysteine methyltransferase domain"/>
    <property type="match status" value="1"/>
</dbReference>
<dbReference type="InterPro" id="IPR001497">
    <property type="entry name" value="MethylDNA_cys_MeTrfase_AS"/>
</dbReference>
<gene>
    <name evidence="12" type="ORF">D3Z33_02340</name>
</gene>
<keyword evidence="6 9" id="KW-0227">DNA damage</keyword>
<dbReference type="OrthoDB" id="9802228at2"/>